<organism evidence="1 2">
    <name type="scientific">Gracilibacillus pellucidus</name>
    <dbReference type="NCBI Taxonomy" id="3095368"/>
    <lineage>
        <taxon>Bacteria</taxon>
        <taxon>Bacillati</taxon>
        <taxon>Bacillota</taxon>
        <taxon>Bacilli</taxon>
        <taxon>Bacillales</taxon>
        <taxon>Bacillaceae</taxon>
        <taxon>Gracilibacillus</taxon>
    </lineage>
</organism>
<protein>
    <submittedName>
        <fullName evidence="1">YtxH domain-containing protein</fullName>
    </submittedName>
</protein>
<name>A0ACC6M7J9_9BACI</name>
<evidence type="ECO:0000313" key="1">
    <source>
        <dbReference type="EMBL" id="MDX8046895.1"/>
    </source>
</evidence>
<evidence type="ECO:0000313" key="2">
    <source>
        <dbReference type="Proteomes" id="UP001277972"/>
    </source>
</evidence>
<keyword evidence="2" id="KW-1185">Reference proteome</keyword>
<proteinExistence type="predicted"/>
<reference evidence="1" key="1">
    <citation type="submission" date="2023-11" db="EMBL/GenBank/DDBJ databases">
        <title>Gracilibacillus pellucida a moderately halophilic bacterium isolated from saline soil in Xinjiang province.</title>
        <authorList>
            <person name="Zhang Z."/>
            <person name="Tan F."/>
            <person name="Wang Y."/>
            <person name="Xia M."/>
        </authorList>
    </citation>
    <scope>NUCLEOTIDE SEQUENCE</scope>
    <source>
        <strain evidence="1">S3-1-1</strain>
    </source>
</reference>
<comment type="caution">
    <text evidence="1">The sequence shown here is derived from an EMBL/GenBank/DDBJ whole genome shotgun (WGS) entry which is preliminary data.</text>
</comment>
<gene>
    <name evidence="1" type="ORF">SH601_12955</name>
</gene>
<accession>A0ACC6M7J9</accession>
<dbReference type="EMBL" id="JAWZSR010000007">
    <property type="protein sequence ID" value="MDX8046895.1"/>
    <property type="molecule type" value="Genomic_DNA"/>
</dbReference>
<dbReference type="Proteomes" id="UP001277972">
    <property type="component" value="Unassembled WGS sequence"/>
</dbReference>
<sequence>MGRQKLVKGIIAGAIVGGLITLTDRQTRVYVKTRLKSCSSKASYYVKNPADAVHQLNDNYTKYSELVSSGLTSVLDTLHQLPDLSEKRDEDGKYTK</sequence>